<feature type="transmembrane region" description="Helical" evidence="9">
    <location>
        <begin position="413"/>
        <end position="431"/>
    </location>
</feature>
<evidence type="ECO:0000256" key="4">
    <source>
        <dbReference type="ARBA" id="ARBA00017435"/>
    </source>
</evidence>
<dbReference type="RefSeq" id="WP_153971530.1">
    <property type="nucleotide sequence ID" value="NZ_JACRWE010000001.1"/>
</dbReference>
<evidence type="ECO:0000256" key="6">
    <source>
        <dbReference type="ARBA" id="ARBA00022989"/>
    </source>
</evidence>
<dbReference type="Gene3D" id="3.40.630.10">
    <property type="entry name" value="Zn peptidases"/>
    <property type="match status" value="1"/>
</dbReference>
<evidence type="ECO:0000313" key="12">
    <source>
        <dbReference type="Proteomes" id="UP000609849"/>
    </source>
</evidence>
<proteinExistence type="inferred from homology"/>
<keyword evidence="5" id="KW-0926">Vacuole</keyword>
<evidence type="ECO:0000256" key="1">
    <source>
        <dbReference type="ARBA" id="ARBA00003273"/>
    </source>
</evidence>
<protein>
    <recommendedName>
        <fullName evidence="4">Vacuolar membrane protease</fullName>
    </recommendedName>
    <alternativeName>
        <fullName evidence="8">FXNA-related family protease 1</fullName>
    </alternativeName>
</protein>
<evidence type="ECO:0000313" key="11">
    <source>
        <dbReference type="EMBL" id="MBC5995257.1"/>
    </source>
</evidence>
<comment type="similarity">
    <text evidence="3">Belongs to the peptidase M28 family.</text>
</comment>
<name>A0ABR7JKH8_9FIRM</name>
<dbReference type="Pfam" id="PF04389">
    <property type="entry name" value="Peptidase_M28"/>
    <property type="match status" value="1"/>
</dbReference>
<keyword evidence="6 9" id="KW-1133">Transmembrane helix</keyword>
<evidence type="ECO:0000256" key="5">
    <source>
        <dbReference type="ARBA" id="ARBA00022554"/>
    </source>
</evidence>
<dbReference type="InterPro" id="IPR007484">
    <property type="entry name" value="Peptidase_M28"/>
</dbReference>
<feature type="transmembrane region" description="Helical" evidence="9">
    <location>
        <begin position="521"/>
        <end position="543"/>
    </location>
</feature>
<feature type="transmembrane region" description="Helical" evidence="9">
    <location>
        <begin position="371"/>
        <end position="393"/>
    </location>
</feature>
<evidence type="ECO:0000256" key="2">
    <source>
        <dbReference type="ARBA" id="ARBA00004128"/>
    </source>
</evidence>
<feature type="transmembrane region" description="Helical" evidence="9">
    <location>
        <begin position="7"/>
        <end position="25"/>
    </location>
</feature>
<gene>
    <name evidence="11" type="ORF">H8923_00660</name>
</gene>
<dbReference type="Proteomes" id="UP000609849">
    <property type="component" value="Unassembled WGS sequence"/>
</dbReference>
<keyword evidence="7" id="KW-0325">Glycoprotein</keyword>
<feature type="transmembrane region" description="Helical" evidence="9">
    <location>
        <begin position="443"/>
        <end position="461"/>
    </location>
</feature>
<comment type="subcellular location">
    <subcellularLocation>
        <location evidence="2">Vacuole membrane</location>
        <topology evidence="2">Multi-pass membrane protein</topology>
    </subcellularLocation>
</comment>
<dbReference type="InterPro" id="IPR045175">
    <property type="entry name" value="M28_fam"/>
</dbReference>
<feature type="transmembrane region" description="Helical" evidence="9">
    <location>
        <begin position="467"/>
        <end position="486"/>
    </location>
</feature>
<feature type="transmembrane region" description="Helical" evidence="9">
    <location>
        <begin position="339"/>
        <end position="359"/>
    </location>
</feature>
<keyword evidence="12" id="KW-1185">Reference proteome</keyword>
<evidence type="ECO:0000256" key="3">
    <source>
        <dbReference type="ARBA" id="ARBA00010918"/>
    </source>
</evidence>
<evidence type="ECO:0000256" key="7">
    <source>
        <dbReference type="ARBA" id="ARBA00023180"/>
    </source>
</evidence>
<keyword evidence="9" id="KW-0812">Transmembrane</keyword>
<feature type="transmembrane region" description="Helical" evidence="9">
    <location>
        <begin position="493"/>
        <end position="515"/>
    </location>
</feature>
<dbReference type="PANTHER" id="PTHR12147">
    <property type="entry name" value="METALLOPEPTIDASE M28 FAMILY MEMBER"/>
    <property type="match status" value="1"/>
</dbReference>
<comment type="function">
    <text evidence="1">May be involved in vacuolar sorting and osmoregulation.</text>
</comment>
<dbReference type="EMBL" id="JACRWE010000001">
    <property type="protein sequence ID" value="MBC5995257.1"/>
    <property type="molecule type" value="Genomic_DNA"/>
</dbReference>
<evidence type="ECO:0000256" key="8">
    <source>
        <dbReference type="ARBA" id="ARBA00031512"/>
    </source>
</evidence>
<evidence type="ECO:0000256" key="9">
    <source>
        <dbReference type="SAM" id="Phobius"/>
    </source>
</evidence>
<dbReference type="PANTHER" id="PTHR12147:SF58">
    <property type="entry name" value="VACUOLAR MEMBRANE PROTEASE"/>
    <property type="match status" value="1"/>
</dbReference>
<accession>A0ABR7JKH8</accession>
<evidence type="ECO:0000259" key="10">
    <source>
        <dbReference type="Pfam" id="PF04389"/>
    </source>
</evidence>
<comment type="caution">
    <text evidence="11">The sequence shown here is derived from an EMBL/GenBank/DDBJ whole genome shotgun (WGS) entry which is preliminary data.</text>
</comment>
<dbReference type="SUPFAM" id="SSF53187">
    <property type="entry name" value="Zn-dependent exopeptidases"/>
    <property type="match status" value="1"/>
</dbReference>
<keyword evidence="9" id="KW-0472">Membrane</keyword>
<organism evidence="11 12">
    <name type="scientific">Romboutsia faecis</name>
    <dbReference type="NCBI Taxonomy" id="2764597"/>
    <lineage>
        <taxon>Bacteria</taxon>
        <taxon>Bacillati</taxon>
        <taxon>Bacillota</taxon>
        <taxon>Clostridia</taxon>
        <taxon>Peptostreptococcales</taxon>
        <taxon>Peptostreptococcaceae</taxon>
        <taxon>Romboutsia</taxon>
    </lineage>
</organism>
<feature type="domain" description="Peptidase M28" evidence="10">
    <location>
        <begin position="105"/>
        <end position="301"/>
    </location>
</feature>
<reference evidence="11 12" key="1">
    <citation type="submission" date="2020-08" db="EMBL/GenBank/DDBJ databases">
        <authorList>
            <person name="Liu C."/>
            <person name="Sun Q."/>
        </authorList>
    </citation>
    <scope>NUCLEOTIDE SEQUENCE [LARGE SCALE GENOMIC DNA]</scope>
    <source>
        <strain evidence="11 12">NSJ-18</strain>
    </source>
</reference>
<sequence length="546" mass="61466">MMKSKKYISYAIILVVLIISSIIGYNSLYPSKENYDDNTKVNVSNQMNHIKEIAKEPHSIFDKEAHEDVRNYLIKELKALDLDPMLYTYKDVYVERTNTKENLENIYAEIKGKNESYIMLVTHYDSSRAKTERYAEKDGSLGAADAGYGLSTILETIRAIKENNVTLNNGIKILITDGEEYGLLGAKEAVKEKEIFKNVNYLINLEARGTKGPAVMFETSPNNSSIVDLYNYSEKPFSYSITPEIYRLLPNGTDFTVFLENNIPGINISVLDGLENYHTPNDKFESLNEKSLQHYGDQVLPIVSEFVSNEKYASKDALTSDDDSIFFIIGSVFVKYSKMINYGLLAAILFSIIFLFKTFKIKNILTTVKYSLLNLLFTILIAGLSYGISRLVAVMNGRPFKLTYLPLIKFEDAITLGVICLAIIGYILLMRKVSDKFKERNELVLGNIVFLFIIGLILTFVLPGGSYLLVFPAIIIAIGTMVVELLKYKSRKVSYVLLIPVALITILYVPTVYLFNCALTFGALCATMIFAMFGIISVITCLVQID</sequence>